<dbReference type="EMBL" id="RBDY01000001">
    <property type="protein sequence ID" value="RKN27739.1"/>
    <property type="molecule type" value="Genomic_DNA"/>
</dbReference>
<evidence type="ECO:0000313" key="8">
    <source>
        <dbReference type="Proteomes" id="UP000268652"/>
    </source>
</evidence>
<dbReference type="Proteomes" id="UP000268652">
    <property type="component" value="Unassembled WGS sequence"/>
</dbReference>
<keyword evidence="4 5" id="KW-0472">Membrane</keyword>
<comment type="caution">
    <text evidence="6">The sequence shown here is derived from an EMBL/GenBank/DDBJ whole genome shotgun (WGS) entry which is preliminary data.</text>
</comment>
<gene>
    <name evidence="7" type="ORF">D7318_02335</name>
    <name evidence="6" type="ORF">D7319_00555</name>
</gene>
<feature type="transmembrane region" description="Helical" evidence="5">
    <location>
        <begin position="43"/>
        <end position="64"/>
    </location>
</feature>
<feature type="transmembrane region" description="Helical" evidence="5">
    <location>
        <begin position="94"/>
        <end position="114"/>
    </location>
</feature>
<evidence type="ECO:0000256" key="2">
    <source>
        <dbReference type="ARBA" id="ARBA00022692"/>
    </source>
</evidence>
<organism evidence="6 9">
    <name type="scientific">Streptomyces radicis</name>
    <dbReference type="NCBI Taxonomy" id="1750517"/>
    <lineage>
        <taxon>Bacteria</taxon>
        <taxon>Bacillati</taxon>
        <taxon>Actinomycetota</taxon>
        <taxon>Actinomycetes</taxon>
        <taxon>Kitasatosporales</taxon>
        <taxon>Streptomycetaceae</taxon>
        <taxon>Streptomyces</taxon>
    </lineage>
</organism>
<dbReference type="Pfam" id="PF13564">
    <property type="entry name" value="DoxX_2"/>
    <property type="match status" value="1"/>
</dbReference>
<dbReference type="OrthoDB" id="165191at2"/>
<sequence length="116" mass="11775">MFIAYVIVGIALALMLTVSGRTKLARDERIVEGITGLGVPLGWFPFLAASEIAGAIGLVVGIWWAPIGIAAAIGVTLYFVGAVGAHLRKGDIKGLPPAAVLLLAAVATLALRAASA</sequence>
<protein>
    <submittedName>
        <fullName evidence="6">DoxX family protein</fullName>
    </submittedName>
</protein>
<keyword evidence="2 5" id="KW-0812">Transmembrane</keyword>
<dbReference type="Proteomes" id="UP000275024">
    <property type="component" value="Unassembled WGS sequence"/>
</dbReference>
<dbReference type="AlphaFoldDB" id="A0A3A9WJI2"/>
<evidence type="ECO:0000256" key="5">
    <source>
        <dbReference type="SAM" id="Phobius"/>
    </source>
</evidence>
<feature type="transmembrane region" description="Helical" evidence="5">
    <location>
        <begin position="69"/>
        <end position="88"/>
    </location>
</feature>
<dbReference type="EMBL" id="RBDX01000001">
    <property type="protein sequence ID" value="RKN12493.1"/>
    <property type="molecule type" value="Genomic_DNA"/>
</dbReference>
<evidence type="ECO:0000313" key="9">
    <source>
        <dbReference type="Proteomes" id="UP000275024"/>
    </source>
</evidence>
<accession>A0A3A9WJI2</accession>
<evidence type="ECO:0000256" key="3">
    <source>
        <dbReference type="ARBA" id="ARBA00022989"/>
    </source>
</evidence>
<dbReference type="InterPro" id="IPR032808">
    <property type="entry name" value="DoxX"/>
</dbReference>
<dbReference type="RefSeq" id="WP_120695098.1">
    <property type="nucleotide sequence ID" value="NZ_RBDX01000001.1"/>
</dbReference>
<evidence type="ECO:0000313" key="7">
    <source>
        <dbReference type="EMBL" id="RKN27739.1"/>
    </source>
</evidence>
<proteinExistence type="predicted"/>
<keyword evidence="8" id="KW-1185">Reference proteome</keyword>
<keyword evidence="3 5" id="KW-1133">Transmembrane helix</keyword>
<dbReference type="GO" id="GO:0016020">
    <property type="term" value="C:membrane"/>
    <property type="evidence" value="ECO:0007669"/>
    <property type="project" value="UniProtKB-SubCell"/>
</dbReference>
<reference evidence="8 9" key="1">
    <citation type="submission" date="2018-09" db="EMBL/GenBank/DDBJ databases">
        <title>Streptomyces sp. nov. DS1-2, an endophytic actinomycete isolated from roots of Dendrobium scabrilingue.</title>
        <authorList>
            <person name="Kuncharoen N."/>
            <person name="Kudo T."/>
            <person name="Ohkuma M."/>
            <person name="Yuki M."/>
            <person name="Tanasupawat S."/>
        </authorList>
    </citation>
    <scope>NUCLEOTIDE SEQUENCE [LARGE SCALE GENOMIC DNA]</scope>
    <source>
        <strain evidence="6 9">AZ1-7</strain>
        <strain evidence="7 8">DS1-2</strain>
    </source>
</reference>
<name>A0A3A9WJI2_9ACTN</name>
<comment type="subcellular location">
    <subcellularLocation>
        <location evidence="1">Membrane</location>
        <topology evidence="1">Multi-pass membrane protein</topology>
    </subcellularLocation>
</comment>
<evidence type="ECO:0000313" key="6">
    <source>
        <dbReference type="EMBL" id="RKN12493.1"/>
    </source>
</evidence>
<evidence type="ECO:0000256" key="1">
    <source>
        <dbReference type="ARBA" id="ARBA00004141"/>
    </source>
</evidence>
<evidence type="ECO:0000256" key="4">
    <source>
        <dbReference type="ARBA" id="ARBA00023136"/>
    </source>
</evidence>